<evidence type="ECO:0000313" key="2">
    <source>
        <dbReference type="Proteomes" id="UP001642360"/>
    </source>
</evidence>
<dbReference type="Proteomes" id="UP001642360">
    <property type="component" value="Unassembled WGS sequence"/>
</dbReference>
<dbReference type="AlphaFoldDB" id="A0ABC8UNW8"/>
<sequence length="101" mass="10826">MAFEVMDFDLAGMPHQISSSDQSPLSSSSASTKCLLVPSCSPNHGECSSEVVLTMGSVVRKLENLRADFSQNTSLPPIALHNSFLARLFVNADTIELNLNG</sequence>
<organism evidence="1 2">
    <name type="scientific">Ilex paraguariensis</name>
    <name type="common">yerba mate</name>
    <dbReference type="NCBI Taxonomy" id="185542"/>
    <lineage>
        <taxon>Eukaryota</taxon>
        <taxon>Viridiplantae</taxon>
        <taxon>Streptophyta</taxon>
        <taxon>Embryophyta</taxon>
        <taxon>Tracheophyta</taxon>
        <taxon>Spermatophyta</taxon>
        <taxon>Magnoliopsida</taxon>
        <taxon>eudicotyledons</taxon>
        <taxon>Gunneridae</taxon>
        <taxon>Pentapetalae</taxon>
        <taxon>asterids</taxon>
        <taxon>campanulids</taxon>
        <taxon>Aquifoliales</taxon>
        <taxon>Aquifoliaceae</taxon>
        <taxon>Ilex</taxon>
    </lineage>
</organism>
<comment type="caution">
    <text evidence="1">The sequence shown here is derived from an EMBL/GenBank/DDBJ whole genome shotgun (WGS) entry which is preliminary data.</text>
</comment>
<dbReference type="EMBL" id="CAUOFW020008403">
    <property type="protein sequence ID" value="CAK9182693.1"/>
    <property type="molecule type" value="Genomic_DNA"/>
</dbReference>
<gene>
    <name evidence="1" type="ORF">ILEXP_LOCUS52913</name>
</gene>
<name>A0ABC8UNW8_9AQUA</name>
<evidence type="ECO:0000313" key="1">
    <source>
        <dbReference type="EMBL" id="CAK9182693.1"/>
    </source>
</evidence>
<accession>A0ABC8UNW8</accession>
<protein>
    <submittedName>
        <fullName evidence="1">Uncharacterized protein</fullName>
    </submittedName>
</protein>
<reference evidence="1 2" key="1">
    <citation type="submission" date="2024-02" db="EMBL/GenBank/DDBJ databases">
        <authorList>
            <person name="Vignale AGUSTIN F."/>
            <person name="Sosa J E."/>
            <person name="Modenutti C."/>
        </authorList>
    </citation>
    <scope>NUCLEOTIDE SEQUENCE [LARGE SCALE GENOMIC DNA]</scope>
</reference>
<keyword evidence="2" id="KW-1185">Reference proteome</keyword>
<proteinExistence type="predicted"/>